<comment type="similarity">
    <text evidence="1 9">Belongs to the SPC25 family.</text>
</comment>
<keyword evidence="3 9" id="KW-0132">Cell division</keyword>
<keyword evidence="4 9" id="KW-0498">Mitosis</keyword>
<evidence type="ECO:0000256" key="8">
    <source>
        <dbReference type="ARBA" id="ARBA00023328"/>
    </source>
</evidence>
<dbReference type="PANTHER" id="PTHR14281">
    <property type="entry name" value="KINETOCHORE PROTEIN SPC25-RELATED"/>
    <property type="match status" value="1"/>
</dbReference>
<accession>A0ABR0KAJ1</accession>
<dbReference type="InterPro" id="IPR013255">
    <property type="entry name" value="Spc25_C"/>
</dbReference>
<evidence type="ECO:0000256" key="3">
    <source>
        <dbReference type="ARBA" id="ARBA00022618"/>
    </source>
</evidence>
<evidence type="ECO:0000313" key="13">
    <source>
        <dbReference type="Proteomes" id="UP001345013"/>
    </source>
</evidence>
<evidence type="ECO:0000256" key="9">
    <source>
        <dbReference type="RuleBase" id="RU367150"/>
    </source>
</evidence>
<evidence type="ECO:0000256" key="6">
    <source>
        <dbReference type="ARBA" id="ARBA00023054"/>
    </source>
</evidence>
<evidence type="ECO:0000256" key="1">
    <source>
        <dbReference type="ARBA" id="ARBA00006379"/>
    </source>
</evidence>
<sequence length="282" mass="32162">MAATSVSNFSTSQTDFRASQSHQHQNATATFSYSDSPLTQLPTVDFNFDDLRRRMSEFSTKFDAYIERGRKRVLEERNDFRARLSEVNEDQKSTQTQISTIQSTLASHSHILHREAHEKSEMQSHISHLESHASSQRAQRDKLHHAIATTQRQIDAKLAAQQEYAARMEQQSELNGPELAFWETYLGTRIEGGGDEGIIRVAYSFPPERGGTPKEEREATFELHVPETGSGGYEVVHTRPRLDGEDVARVVRRLNETRDIAVLLKGMRSLFQNEMGERMIVR</sequence>
<keyword evidence="2 9" id="KW-0158">Chromosome</keyword>
<protein>
    <recommendedName>
        <fullName evidence="9">Kinetochore protein SPC25</fullName>
    </recommendedName>
</protein>
<evidence type="ECO:0000256" key="4">
    <source>
        <dbReference type="ARBA" id="ARBA00022776"/>
    </source>
</evidence>
<comment type="function">
    <text evidence="9">Acts as a component of the essential kinetochore-associated NDC80 complex, which is required for chromosome segregation and spindle checkpoint activity.</text>
</comment>
<evidence type="ECO:0000256" key="5">
    <source>
        <dbReference type="ARBA" id="ARBA00022838"/>
    </source>
</evidence>
<gene>
    <name evidence="12" type="primary">SPC25</name>
    <name evidence="12" type="ORF">LTR24_004951</name>
</gene>
<dbReference type="PANTHER" id="PTHR14281:SF0">
    <property type="entry name" value="KINETOCHORE PROTEIN SPC25"/>
    <property type="match status" value="1"/>
</dbReference>
<dbReference type="InterPro" id="IPR045143">
    <property type="entry name" value="Spc25"/>
</dbReference>
<comment type="subunit">
    <text evidence="9">Component of the NDC80 complex.</text>
</comment>
<evidence type="ECO:0000256" key="10">
    <source>
        <dbReference type="SAM" id="MobiDB-lite"/>
    </source>
</evidence>
<evidence type="ECO:0000256" key="2">
    <source>
        <dbReference type="ARBA" id="ARBA00022454"/>
    </source>
</evidence>
<dbReference type="Gene3D" id="3.30.457.50">
    <property type="entry name" value="Chromosome segregation protein Spc25"/>
    <property type="match status" value="1"/>
</dbReference>
<name>A0ABR0KAJ1_9EURO</name>
<organism evidence="12 13">
    <name type="scientific">Lithohypha guttulata</name>
    <dbReference type="NCBI Taxonomy" id="1690604"/>
    <lineage>
        <taxon>Eukaryota</taxon>
        <taxon>Fungi</taxon>
        <taxon>Dikarya</taxon>
        <taxon>Ascomycota</taxon>
        <taxon>Pezizomycotina</taxon>
        <taxon>Eurotiomycetes</taxon>
        <taxon>Chaetothyriomycetidae</taxon>
        <taxon>Chaetothyriales</taxon>
        <taxon>Trichomeriaceae</taxon>
        <taxon>Lithohypha</taxon>
    </lineage>
</organism>
<evidence type="ECO:0000259" key="11">
    <source>
        <dbReference type="Pfam" id="PF08234"/>
    </source>
</evidence>
<keyword evidence="5 9" id="KW-0995">Kinetochore</keyword>
<keyword evidence="13" id="KW-1185">Reference proteome</keyword>
<keyword evidence="8 9" id="KW-0137">Centromere</keyword>
<dbReference type="CDD" id="cd23784">
    <property type="entry name" value="RWD_Spc25"/>
    <property type="match status" value="1"/>
</dbReference>
<evidence type="ECO:0000313" key="12">
    <source>
        <dbReference type="EMBL" id="KAK5092759.1"/>
    </source>
</evidence>
<feature type="region of interest" description="Disordered" evidence="10">
    <location>
        <begin position="1"/>
        <end position="23"/>
    </location>
</feature>
<dbReference type="Pfam" id="PF08234">
    <property type="entry name" value="Spindle_Spc25"/>
    <property type="match status" value="1"/>
</dbReference>
<comment type="caution">
    <text evidence="12">The sequence shown here is derived from an EMBL/GenBank/DDBJ whole genome shotgun (WGS) entry which is preliminary data.</text>
</comment>
<reference evidence="12 13" key="1">
    <citation type="submission" date="2023-08" db="EMBL/GenBank/DDBJ databases">
        <title>Black Yeasts Isolated from many extreme environments.</title>
        <authorList>
            <person name="Coleine C."/>
            <person name="Stajich J.E."/>
            <person name="Selbmann L."/>
        </authorList>
    </citation>
    <scope>NUCLEOTIDE SEQUENCE [LARGE SCALE GENOMIC DNA]</scope>
    <source>
        <strain evidence="12 13">CCFEE 5885</strain>
    </source>
</reference>
<keyword evidence="6" id="KW-0175">Coiled coil</keyword>
<proteinExistence type="inferred from homology"/>
<dbReference type="Proteomes" id="UP001345013">
    <property type="component" value="Unassembled WGS sequence"/>
</dbReference>
<dbReference type="EMBL" id="JAVRRG010000053">
    <property type="protein sequence ID" value="KAK5092759.1"/>
    <property type="molecule type" value="Genomic_DNA"/>
</dbReference>
<keyword evidence="9" id="KW-0539">Nucleus</keyword>
<keyword evidence="7 9" id="KW-0131">Cell cycle</keyword>
<comment type="subcellular location">
    <subcellularLocation>
        <location evidence="9">Nucleus</location>
    </subcellularLocation>
    <subcellularLocation>
        <location evidence="9">Chromosome</location>
        <location evidence="9">Centromere</location>
        <location evidence="9">Kinetochore</location>
    </subcellularLocation>
</comment>
<evidence type="ECO:0000256" key="7">
    <source>
        <dbReference type="ARBA" id="ARBA00023306"/>
    </source>
</evidence>
<feature type="domain" description="Chromosome segregation protein Spc25 C-terminal" evidence="11">
    <location>
        <begin position="215"/>
        <end position="272"/>
    </location>
</feature>